<gene>
    <name evidence="1" type="ORF">MAUB_57350</name>
</gene>
<proteinExistence type="predicted"/>
<reference evidence="1 2" key="1">
    <citation type="journal article" date="2019" name="Emerg. Microbes Infect.">
        <title>Comprehensive subspecies identification of 175 nontuberculous mycobacteria species based on 7547 genomic profiles.</title>
        <authorList>
            <person name="Matsumoto Y."/>
            <person name="Kinjo T."/>
            <person name="Motooka D."/>
            <person name="Nabeya D."/>
            <person name="Jung N."/>
            <person name="Uechi K."/>
            <person name="Horii T."/>
            <person name="Iida T."/>
            <person name="Fujita J."/>
            <person name="Nakamura S."/>
        </authorList>
    </citation>
    <scope>NUCLEOTIDE SEQUENCE [LARGE SCALE GENOMIC DNA]</scope>
    <source>
        <strain evidence="1 2">JCM 15296</strain>
    </source>
</reference>
<dbReference type="RefSeq" id="WP_138230303.1">
    <property type="nucleotide sequence ID" value="NZ_AP022577.1"/>
</dbReference>
<organism evidence="1 2">
    <name type="scientific">Mycolicibacterium aubagnense</name>
    <dbReference type="NCBI Taxonomy" id="319707"/>
    <lineage>
        <taxon>Bacteria</taxon>
        <taxon>Bacillati</taxon>
        <taxon>Actinomycetota</taxon>
        <taxon>Actinomycetes</taxon>
        <taxon>Mycobacteriales</taxon>
        <taxon>Mycobacteriaceae</taxon>
        <taxon>Mycolicibacterium</taxon>
    </lineage>
</organism>
<name>A0ABN5Z3L2_9MYCO</name>
<sequence length="108" mass="12551">MFEGWRAEVYRPVDRAVLVQTTTLWVDAGPYSMGLPPRVAREHGLRFRYPHPGRQRAWVRRDNGQWLALIEVDVKTADGANTVTLQLWLQSHQFTLPRNPDHTGYRAK</sequence>
<keyword evidence="2" id="KW-1185">Reference proteome</keyword>
<protein>
    <recommendedName>
        <fullName evidence="3">Transposase</fullName>
    </recommendedName>
</protein>
<dbReference type="EMBL" id="AP022577">
    <property type="protein sequence ID" value="BBX87862.1"/>
    <property type="molecule type" value="Genomic_DNA"/>
</dbReference>
<evidence type="ECO:0008006" key="3">
    <source>
        <dbReference type="Google" id="ProtNLM"/>
    </source>
</evidence>
<dbReference type="Proteomes" id="UP000465609">
    <property type="component" value="Chromosome"/>
</dbReference>
<evidence type="ECO:0000313" key="1">
    <source>
        <dbReference type="EMBL" id="BBX87862.1"/>
    </source>
</evidence>
<accession>A0ABN5Z3L2</accession>
<evidence type="ECO:0000313" key="2">
    <source>
        <dbReference type="Proteomes" id="UP000465609"/>
    </source>
</evidence>